<dbReference type="EMBL" id="JACYGY010000001">
    <property type="protein sequence ID" value="MBE9460499.1"/>
    <property type="molecule type" value="Genomic_DNA"/>
</dbReference>
<dbReference type="InterPro" id="IPR013096">
    <property type="entry name" value="Cupin_2"/>
</dbReference>
<proteinExistence type="predicted"/>
<dbReference type="RefSeq" id="WP_194118832.1">
    <property type="nucleotide sequence ID" value="NZ_JACYGY010000001.1"/>
</dbReference>
<dbReference type="PANTHER" id="PTHR40112:SF1">
    <property type="entry name" value="H2HPP ISOMERASE"/>
    <property type="match status" value="1"/>
</dbReference>
<gene>
    <name evidence="2" type="ORF">IEE83_01260</name>
</gene>
<evidence type="ECO:0000259" key="1">
    <source>
        <dbReference type="Pfam" id="PF07883"/>
    </source>
</evidence>
<dbReference type="CDD" id="cd02238">
    <property type="entry name" value="cupin_KdgF"/>
    <property type="match status" value="1"/>
</dbReference>
<dbReference type="Gene3D" id="2.60.120.10">
    <property type="entry name" value="Jelly Rolls"/>
    <property type="match status" value="1"/>
</dbReference>
<dbReference type="PANTHER" id="PTHR40112">
    <property type="entry name" value="H2HPP ISOMERASE"/>
    <property type="match status" value="1"/>
</dbReference>
<dbReference type="PIRSF" id="PIRSF029883">
    <property type="entry name" value="KdgF"/>
    <property type="match status" value="1"/>
</dbReference>
<evidence type="ECO:0000313" key="3">
    <source>
        <dbReference type="Proteomes" id="UP000634134"/>
    </source>
</evidence>
<dbReference type="InterPro" id="IPR011051">
    <property type="entry name" value="RmlC_Cupin_sf"/>
</dbReference>
<keyword evidence="3" id="KW-1185">Reference proteome</keyword>
<dbReference type="SUPFAM" id="SSF51182">
    <property type="entry name" value="RmlC-like cupins"/>
    <property type="match status" value="1"/>
</dbReference>
<dbReference type="Proteomes" id="UP000634134">
    <property type="component" value="Unassembled WGS sequence"/>
</dbReference>
<accession>A0ABR9W4W4</accession>
<comment type="caution">
    <text evidence="2">The sequence shown here is derived from an EMBL/GenBank/DDBJ whole genome shotgun (WGS) entry which is preliminary data.</text>
</comment>
<dbReference type="InterPro" id="IPR025499">
    <property type="entry name" value="KdgF"/>
</dbReference>
<feature type="domain" description="Cupin type-2" evidence="1">
    <location>
        <begin position="39"/>
        <end position="95"/>
    </location>
</feature>
<dbReference type="InterPro" id="IPR014710">
    <property type="entry name" value="RmlC-like_jellyroll"/>
</dbReference>
<dbReference type="InterPro" id="IPR052535">
    <property type="entry name" value="Bacilysin_H2HPP_isomerase"/>
</dbReference>
<dbReference type="Pfam" id="PF07883">
    <property type="entry name" value="Cupin_2"/>
    <property type="match status" value="1"/>
</dbReference>
<organism evidence="2 3">
    <name type="scientific">Dyadobacter subterraneus</name>
    <dbReference type="NCBI Taxonomy" id="2773304"/>
    <lineage>
        <taxon>Bacteria</taxon>
        <taxon>Pseudomonadati</taxon>
        <taxon>Bacteroidota</taxon>
        <taxon>Cytophagia</taxon>
        <taxon>Cytophagales</taxon>
        <taxon>Spirosomataceae</taxon>
        <taxon>Dyadobacter</taxon>
    </lineage>
</organism>
<name>A0ABR9W4W4_9BACT</name>
<sequence length="114" mass="12831">MDQKGKQFIADSDIAWEDLGGGVKRKIMSYDENVMMVKVAFETGGIGSLHNHVHRQISYVDSGIFEITIEENKKILKQGDAFFIPPNLVHGALCIEKGTLIDIFTPFREDFISK</sequence>
<evidence type="ECO:0000313" key="2">
    <source>
        <dbReference type="EMBL" id="MBE9460499.1"/>
    </source>
</evidence>
<protein>
    <submittedName>
        <fullName evidence="2">Cupin domain-containing protein</fullName>
    </submittedName>
</protein>
<reference evidence="3" key="1">
    <citation type="submission" date="2023-07" db="EMBL/GenBank/DDBJ databases">
        <title>Dyadobacter sp. nov 'subterranea' isolated from contaminted grondwater.</title>
        <authorList>
            <person name="Szabo I."/>
            <person name="Al-Omari J."/>
            <person name="Szerdahelyi S.G."/>
            <person name="Rado J."/>
        </authorList>
    </citation>
    <scope>NUCLEOTIDE SEQUENCE [LARGE SCALE GENOMIC DNA]</scope>
    <source>
        <strain evidence="3">UP-52</strain>
    </source>
</reference>